<sequence>MEIGDLKKLNISLSANLAIFFFSFIAPGFLIFYKYEPEAFISIDVSKLIILAIAISSPTFIFPLVLTALFANLIAEDMPDKRYLWGTPTDWYLKHGAGNALNMYTIIGVLWIFDLGGSWVFWLILLNVVLNLIVESLSFKIFLKSPSSKNSIWFENLSTQRPVDRNTE</sequence>
<keyword evidence="1" id="KW-0812">Transmembrane</keyword>
<proteinExistence type="predicted"/>
<gene>
    <name evidence="2" type="ORF">K814_0105320</name>
</gene>
<organism evidence="2 3">
    <name type="scientific">Pseudomonas fluorescens LMG 5329</name>
    <dbReference type="NCBI Taxonomy" id="1324332"/>
    <lineage>
        <taxon>Bacteria</taxon>
        <taxon>Pseudomonadati</taxon>
        <taxon>Pseudomonadota</taxon>
        <taxon>Gammaproteobacteria</taxon>
        <taxon>Pseudomonadales</taxon>
        <taxon>Pseudomonadaceae</taxon>
        <taxon>Pseudomonas</taxon>
    </lineage>
</organism>
<feature type="transmembrane region" description="Helical" evidence="1">
    <location>
        <begin position="96"/>
        <end position="113"/>
    </location>
</feature>
<evidence type="ECO:0000313" key="3">
    <source>
        <dbReference type="Proteomes" id="UP000030060"/>
    </source>
</evidence>
<dbReference type="Proteomes" id="UP000030060">
    <property type="component" value="Unassembled WGS sequence"/>
</dbReference>
<protein>
    <submittedName>
        <fullName evidence="2">Uncharacterized protein</fullName>
    </submittedName>
</protein>
<comment type="caution">
    <text evidence="2">The sequence shown here is derived from an EMBL/GenBank/DDBJ whole genome shotgun (WGS) entry which is preliminary data.</text>
</comment>
<name>A0A0A1Z882_PSEFL</name>
<feature type="transmembrane region" description="Helical" evidence="1">
    <location>
        <begin position="119"/>
        <end position="143"/>
    </location>
</feature>
<dbReference type="AlphaFoldDB" id="A0A0A1Z882"/>
<accession>A0A0A1Z882</accession>
<evidence type="ECO:0000256" key="1">
    <source>
        <dbReference type="SAM" id="Phobius"/>
    </source>
</evidence>
<feature type="transmembrane region" description="Helical" evidence="1">
    <location>
        <begin position="12"/>
        <end position="33"/>
    </location>
</feature>
<keyword evidence="1" id="KW-0472">Membrane</keyword>
<reference evidence="2 3" key="1">
    <citation type="journal article" date="2013" name="Genome Announc.">
        <title>Draft Genome Sequence of Pseudomonas fluorescens LMG 5329, a White Line-Inducing Principle-Producing Bioindicator for the Mushroom Pathogen Pseudomonas tolaasii.</title>
        <authorList>
            <person name="Ghequire M.G."/>
            <person name="Rokni-Zadeh H."/>
            <person name="Zarrineh P."/>
            <person name="De Mot R."/>
        </authorList>
    </citation>
    <scope>NUCLEOTIDE SEQUENCE [LARGE SCALE GENOMIC DNA]</scope>
    <source>
        <strain evidence="2 3">LMG 5329</strain>
    </source>
</reference>
<dbReference type="EMBL" id="ASGY01000037">
    <property type="protein sequence ID" value="KGE68992.1"/>
    <property type="molecule type" value="Genomic_DNA"/>
</dbReference>
<evidence type="ECO:0000313" key="2">
    <source>
        <dbReference type="EMBL" id="KGE68992.1"/>
    </source>
</evidence>
<feature type="transmembrane region" description="Helical" evidence="1">
    <location>
        <begin position="48"/>
        <end position="75"/>
    </location>
</feature>
<keyword evidence="1" id="KW-1133">Transmembrane helix</keyword>